<keyword evidence="2" id="KW-1185">Reference proteome</keyword>
<dbReference type="EMBL" id="CM023489">
    <property type="protein sequence ID" value="KAH6921680.1"/>
    <property type="molecule type" value="Genomic_DNA"/>
</dbReference>
<name>A0ACB7RI34_HYAAI</name>
<gene>
    <name evidence="1" type="ORF">HPB50_003958</name>
</gene>
<reference evidence="1" key="1">
    <citation type="submission" date="2020-05" db="EMBL/GenBank/DDBJ databases">
        <title>Large-scale comparative analyses of tick genomes elucidate their genetic diversity and vector capacities.</title>
        <authorList>
            <person name="Jia N."/>
            <person name="Wang J."/>
            <person name="Shi W."/>
            <person name="Du L."/>
            <person name="Sun Y."/>
            <person name="Zhan W."/>
            <person name="Jiang J."/>
            <person name="Wang Q."/>
            <person name="Zhang B."/>
            <person name="Ji P."/>
            <person name="Sakyi L.B."/>
            <person name="Cui X."/>
            <person name="Yuan T."/>
            <person name="Jiang B."/>
            <person name="Yang W."/>
            <person name="Lam T.T.-Y."/>
            <person name="Chang Q."/>
            <person name="Ding S."/>
            <person name="Wang X."/>
            <person name="Zhu J."/>
            <person name="Ruan X."/>
            <person name="Zhao L."/>
            <person name="Wei J."/>
            <person name="Que T."/>
            <person name="Du C."/>
            <person name="Cheng J."/>
            <person name="Dai P."/>
            <person name="Han X."/>
            <person name="Huang E."/>
            <person name="Gao Y."/>
            <person name="Liu J."/>
            <person name="Shao H."/>
            <person name="Ye R."/>
            <person name="Li L."/>
            <person name="Wei W."/>
            <person name="Wang X."/>
            <person name="Wang C."/>
            <person name="Yang T."/>
            <person name="Huo Q."/>
            <person name="Li W."/>
            <person name="Guo W."/>
            <person name="Chen H."/>
            <person name="Zhou L."/>
            <person name="Ni X."/>
            <person name="Tian J."/>
            <person name="Zhou Y."/>
            <person name="Sheng Y."/>
            <person name="Liu T."/>
            <person name="Pan Y."/>
            <person name="Xia L."/>
            <person name="Li J."/>
            <person name="Zhao F."/>
            <person name="Cao W."/>
        </authorList>
    </citation>
    <scope>NUCLEOTIDE SEQUENCE</scope>
    <source>
        <strain evidence="1">Hyas-2018</strain>
    </source>
</reference>
<comment type="caution">
    <text evidence="1">The sequence shown here is derived from an EMBL/GenBank/DDBJ whole genome shotgun (WGS) entry which is preliminary data.</text>
</comment>
<dbReference type="Proteomes" id="UP000821845">
    <property type="component" value="Chromosome 9"/>
</dbReference>
<sequence>MGKAKKAKSGGKAKKGKPGSKGKKDKPGGKGNKGSKKSSPGRKSASASSSKEPSSSEQQTKSSELPSTSKTAGSSTPSQTEGSGTSSEVPFKPVNRQPLAHLILPSDLDLSLPRRPSTIYLWDWGNTWFFPVSVIALAVVVLGMVLMSLSIQSAELQDQSATAASNNATNITLVETTAASFEAVELTRRWVNATRRKKGEQSHVPSVTALLSSDDRVQPSTEGESTSSSKGVPVVTDAGSATEAVDEAKKARVASVKPGQESAATPVWLHAPIVQSRNANSNSSMLDTHTAVDDEERFPQNVSSVDGQRL</sequence>
<accession>A0ACB7RI34</accession>
<protein>
    <submittedName>
        <fullName evidence="1">Uncharacterized protein</fullName>
    </submittedName>
</protein>
<proteinExistence type="predicted"/>
<evidence type="ECO:0000313" key="2">
    <source>
        <dbReference type="Proteomes" id="UP000821845"/>
    </source>
</evidence>
<organism evidence="1 2">
    <name type="scientific">Hyalomma asiaticum</name>
    <name type="common">Tick</name>
    <dbReference type="NCBI Taxonomy" id="266040"/>
    <lineage>
        <taxon>Eukaryota</taxon>
        <taxon>Metazoa</taxon>
        <taxon>Ecdysozoa</taxon>
        <taxon>Arthropoda</taxon>
        <taxon>Chelicerata</taxon>
        <taxon>Arachnida</taxon>
        <taxon>Acari</taxon>
        <taxon>Parasitiformes</taxon>
        <taxon>Ixodida</taxon>
        <taxon>Ixodoidea</taxon>
        <taxon>Ixodidae</taxon>
        <taxon>Hyalomminae</taxon>
        <taxon>Hyalomma</taxon>
    </lineage>
</organism>
<evidence type="ECO:0000313" key="1">
    <source>
        <dbReference type="EMBL" id="KAH6921680.1"/>
    </source>
</evidence>